<dbReference type="InterPro" id="IPR012675">
    <property type="entry name" value="Beta-grasp_dom_sf"/>
</dbReference>
<proteinExistence type="predicted"/>
<dbReference type="AlphaFoldDB" id="A0A381Z0R2"/>
<gene>
    <name evidence="2" type="ORF">METZ01_LOCUS135171</name>
</gene>
<sequence length="96" mass="10611">MLRVKVLYFAIYREQAGIGCETINMDGDKDLITLGRLVDMVCNIHPGILAPPERIVGAVNEEYREHSHLLKEGDTVALIPPVSGGAHLACCLYRFC</sequence>
<accession>A0A381Z0R2</accession>
<dbReference type="InterPro" id="IPR044672">
    <property type="entry name" value="MOCS2A"/>
</dbReference>
<dbReference type="PANTHER" id="PTHR33359:SF1">
    <property type="entry name" value="MOLYBDOPTERIN SYNTHASE SULFUR CARRIER SUBUNIT"/>
    <property type="match status" value="1"/>
</dbReference>
<reference evidence="2" key="1">
    <citation type="submission" date="2018-05" db="EMBL/GenBank/DDBJ databases">
        <authorList>
            <person name="Lanie J.A."/>
            <person name="Ng W.-L."/>
            <person name="Kazmierczak K.M."/>
            <person name="Andrzejewski T.M."/>
            <person name="Davidsen T.M."/>
            <person name="Wayne K.J."/>
            <person name="Tettelin H."/>
            <person name="Glass J.I."/>
            <person name="Rusch D."/>
            <person name="Podicherti R."/>
            <person name="Tsui H.-C.T."/>
            <person name="Winkler M.E."/>
        </authorList>
    </citation>
    <scope>NUCLEOTIDE SEQUENCE</scope>
</reference>
<keyword evidence="1" id="KW-0547">Nucleotide-binding</keyword>
<name>A0A381Z0R2_9ZZZZ</name>
<dbReference type="GO" id="GO:1990133">
    <property type="term" value="C:molybdopterin adenylyltransferase complex"/>
    <property type="evidence" value="ECO:0007669"/>
    <property type="project" value="TreeGrafter"/>
</dbReference>
<dbReference type="Pfam" id="PF02597">
    <property type="entry name" value="ThiS"/>
    <property type="match status" value="1"/>
</dbReference>
<dbReference type="UniPathway" id="UPA00344"/>
<dbReference type="InterPro" id="IPR003749">
    <property type="entry name" value="ThiS/MoaD-like"/>
</dbReference>
<dbReference type="NCBIfam" id="TIGR01682">
    <property type="entry name" value="moaD"/>
    <property type="match status" value="1"/>
</dbReference>
<protein>
    <recommendedName>
        <fullName evidence="3">Molybdopterin converting factor subunit 1</fullName>
    </recommendedName>
</protein>
<dbReference type="Gene3D" id="3.10.20.30">
    <property type="match status" value="1"/>
</dbReference>
<dbReference type="PANTHER" id="PTHR33359">
    <property type="entry name" value="MOLYBDOPTERIN SYNTHASE SULFUR CARRIER SUBUNIT"/>
    <property type="match status" value="1"/>
</dbReference>
<dbReference type="EMBL" id="UINC01019443">
    <property type="protein sequence ID" value="SVA82317.1"/>
    <property type="molecule type" value="Genomic_DNA"/>
</dbReference>
<evidence type="ECO:0008006" key="3">
    <source>
        <dbReference type="Google" id="ProtNLM"/>
    </source>
</evidence>
<organism evidence="2">
    <name type="scientific">marine metagenome</name>
    <dbReference type="NCBI Taxonomy" id="408172"/>
    <lineage>
        <taxon>unclassified sequences</taxon>
        <taxon>metagenomes</taxon>
        <taxon>ecological metagenomes</taxon>
    </lineage>
</organism>
<dbReference type="GO" id="GO:0000166">
    <property type="term" value="F:nucleotide binding"/>
    <property type="evidence" value="ECO:0007669"/>
    <property type="project" value="UniProtKB-KW"/>
</dbReference>
<dbReference type="SUPFAM" id="SSF54285">
    <property type="entry name" value="MoaD/ThiS"/>
    <property type="match status" value="1"/>
</dbReference>
<evidence type="ECO:0000256" key="1">
    <source>
        <dbReference type="ARBA" id="ARBA00022741"/>
    </source>
</evidence>
<dbReference type="CDD" id="cd00754">
    <property type="entry name" value="Ubl_MoaD"/>
    <property type="match status" value="1"/>
</dbReference>
<dbReference type="InterPro" id="IPR016155">
    <property type="entry name" value="Mopterin_synth/thiamin_S_b"/>
</dbReference>
<evidence type="ECO:0000313" key="2">
    <source>
        <dbReference type="EMBL" id="SVA82317.1"/>
    </source>
</evidence>
<dbReference type="GO" id="GO:0006777">
    <property type="term" value="P:Mo-molybdopterin cofactor biosynthetic process"/>
    <property type="evidence" value="ECO:0007669"/>
    <property type="project" value="InterPro"/>
</dbReference>